<evidence type="ECO:0000313" key="1">
    <source>
        <dbReference type="EMBL" id="KKN68795.1"/>
    </source>
</evidence>
<dbReference type="EMBL" id="LAZR01000440">
    <property type="protein sequence ID" value="KKN68795.1"/>
    <property type="molecule type" value="Genomic_DNA"/>
</dbReference>
<dbReference type="InterPro" id="IPR011856">
    <property type="entry name" value="tRNA_endonuc-like_dom_sf"/>
</dbReference>
<reference evidence="1" key="1">
    <citation type="journal article" date="2015" name="Nature">
        <title>Complex archaea that bridge the gap between prokaryotes and eukaryotes.</title>
        <authorList>
            <person name="Spang A."/>
            <person name="Saw J.H."/>
            <person name="Jorgensen S.L."/>
            <person name="Zaremba-Niedzwiedzka K."/>
            <person name="Martijn J."/>
            <person name="Lind A.E."/>
            <person name="van Eijk R."/>
            <person name="Schleper C."/>
            <person name="Guy L."/>
            <person name="Ettema T.J."/>
        </authorList>
    </citation>
    <scope>NUCLEOTIDE SEQUENCE</scope>
</reference>
<dbReference type="Gene3D" id="3.40.1350.10">
    <property type="match status" value="1"/>
</dbReference>
<name>A0A0F9SIN7_9ZZZZ</name>
<dbReference type="AlphaFoldDB" id="A0A0F9SIN7"/>
<accession>A0A0F9SIN7</accession>
<sequence>MKPQTRKQKFNDLANAVKQIREGKKVKRIGAKDGSIRTHPVVSVDSKKLEHEVLADCLSWLKKRHVFCSRHDAGTFQNERGQYGTYGIIGAGDIIGMLRRHPHCGRHFEIETKRGSGGRLDAGQQKWMKQVHYNGGMYFVVHGVKELEHFIGEFV</sequence>
<evidence type="ECO:0008006" key="2">
    <source>
        <dbReference type="Google" id="ProtNLM"/>
    </source>
</evidence>
<comment type="caution">
    <text evidence="1">The sequence shown here is derived from an EMBL/GenBank/DDBJ whole genome shotgun (WGS) entry which is preliminary data.</text>
</comment>
<protein>
    <recommendedName>
        <fullName evidence="2">VRR-NUC domain-containing protein</fullName>
    </recommendedName>
</protein>
<organism evidence="1">
    <name type="scientific">marine sediment metagenome</name>
    <dbReference type="NCBI Taxonomy" id="412755"/>
    <lineage>
        <taxon>unclassified sequences</taxon>
        <taxon>metagenomes</taxon>
        <taxon>ecological metagenomes</taxon>
    </lineage>
</organism>
<gene>
    <name evidence="1" type="ORF">LCGC14_0448150</name>
</gene>
<proteinExistence type="predicted"/>
<dbReference type="GO" id="GO:0003676">
    <property type="term" value="F:nucleic acid binding"/>
    <property type="evidence" value="ECO:0007669"/>
    <property type="project" value="InterPro"/>
</dbReference>